<accession>A0A915D767</accession>
<dbReference type="PROSITE" id="PS50066">
    <property type="entry name" value="MADS_BOX_2"/>
    <property type="match status" value="1"/>
</dbReference>
<feature type="region of interest" description="Disordered" evidence="1">
    <location>
        <begin position="216"/>
        <end position="247"/>
    </location>
</feature>
<feature type="compositionally biased region" description="Polar residues" evidence="1">
    <location>
        <begin position="221"/>
        <end position="232"/>
    </location>
</feature>
<name>A0A915D767_9BILA</name>
<evidence type="ECO:0000256" key="1">
    <source>
        <dbReference type="SAM" id="MobiDB-lite"/>
    </source>
</evidence>
<protein>
    <submittedName>
        <fullName evidence="4">MADS-box domain-containing protein</fullName>
    </submittedName>
</protein>
<dbReference type="InterPro" id="IPR002100">
    <property type="entry name" value="TF_MADSbox"/>
</dbReference>
<feature type="region of interest" description="Disordered" evidence="1">
    <location>
        <begin position="264"/>
        <end position="302"/>
    </location>
</feature>
<reference evidence="4" key="1">
    <citation type="submission" date="2022-11" db="UniProtKB">
        <authorList>
            <consortium name="WormBaseParasite"/>
        </authorList>
    </citation>
    <scope>IDENTIFICATION</scope>
</reference>
<dbReference type="AlphaFoldDB" id="A0A915D767"/>
<feature type="compositionally biased region" description="Low complexity" evidence="1">
    <location>
        <begin position="62"/>
        <end position="72"/>
    </location>
</feature>
<proteinExistence type="predicted"/>
<feature type="region of interest" description="Disordered" evidence="1">
    <location>
        <begin position="25"/>
        <end position="81"/>
    </location>
</feature>
<dbReference type="GO" id="GO:0046983">
    <property type="term" value="F:protein dimerization activity"/>
    <property type="evidence" value="ECO:0007669"/>
    <property type="project" value="InterPro"/>
</dbReference>
<feature type="domain" description="MADS-box" evidence="2">
    <location>
        <begin position="159"/>
        <end position="184"/>
    </location>
</feature>
<evidence type="ECO:0000313" key="3">
    <source>
        <dbReference type="Proteomes" id="UP000887574"/>
    </source>
</evidence>
<sequence length="335" mass="37280">MEKERKELACVLPPTPTIRLSWKEVKEQAEEGRQQQQPFPLYRHQMPRTSGVPPTKNRNSVACCSPSSASSPLNQQQEEGDTCPPFNLNFSNPGGGLHVLQDSFDSGMMMMLGNDEAECSEPTSKESTPLSLLPNGSIGLTGKNAKSTVSLLPNGKKTKGRVKIKMEYIGNKLRRYTTFSKRKTEQGKTLIQGCLSTPDENFPDMGAIKTEFTFEPPACSSAPNGQQQQCIASSSSSSRKRKLGQQGQAVVEAMESLLPTMVSSSLQVNSCSPLPKQEYMEEEEEDDEEDDEQEEYEEDFEEGRLLHLFTNQLMALNNLKSKSKKNLRLHLPPKK</sequence>
<feature type="compositionally biased region" description="Acidic residues" evidence="1">
    <location>
        <begin position="280"/>
        <end position="301"/>
    </location>
</feature>
<organism evidence="3 4">
    <name type="scientific">Ditylenchus dipsaci</name>
    <dbReference type="NCBI Taxonomy" id="166011"/>
    <lineage>
        <taxon>Eukaryota</taxon>
        <taxon>Metazoa</taxon>
        <taxon>Ecdysozoa</taxon>
        <taxon>Nematoda</taxon>
        <taxon>Chromadorea</taxon>
        <taxon>Rhabditida</taxon>
        <taxon>Tylenchina</taxon>
        <taxon>Tylenchomorpha</taxon>
        <taxon>Sphaerularioidea</taxon>
        <taxon>Anguinidae</taxon>
        <taxon>Anguininae</taxon>
        <taxon>Ditylenchus</taxon>
    </lineage>
</organism>
<evidence type="ECO:0000313" key="4">
    <source>
        <dbReference type="WBParaSite" id="jg16266"/>
    </source>
</evidence>
<dbReference type="Proteomes" id="UP000887574">
    <property type="component" value="Unplaced"/>
</dbReference>
<dbReference type="GO" id="GO:0003677">
    <property type="term" value="F:DNA binding"/>
    <property type="evidence" value="ECO:0007669"/>
    <property type="project" value="InterPro"/>
</dbReference>
<evidence type="ECO:0000259" key="2">
    <source>
        <dbReference type="PROSITE" id="PS50066"/>
    </source>
</evidence>
<dbReference type="WBParaSite" id="jg16266">
    <property type="protein sequence ID" value="jg16266"/>
    <property type="gene ID" value="jg16266"/>
</dbReference>
<keyword evidence="3" id="KW-1185">Reference proteome</keyword>